<dbReference type="EMBL" id="CP010070">
    <property type="protein sequence ID" value="AIZ56113.1"/>
    <property type="molecule type" value="Genomic_DNA"/>
</dbReference>
<gene>
    <name evidence="2" type="primary">erpA</name>
    <name evidence="2" type="ORF">Mpt1_c02130</name>
</gene>
<dbReference type="SUPFAM" id="SSF89360">
    <property type="entry name" value="HesB-like domain"/>
    <property type="match status" value="1"/>
</dbReference>
<organism evidence="2 3">
    <name type="scientific">Candidatus Methanoplasma termitum</name>
    <dbReference type="NCBI Taxonomy" id="1577791"/>
    <lineage>
        <taxon>Archaea</taxon>
        <taxon>Methanobacteriati</taxon>
        <taxon>Thermoplasmatota</taxon>
        <taxon>Thermoplasmata</taxon>
        <taxon>Methanomassiliicoccales</taxon>
        <taxon>Methanomassiliicoccaceae</taxon>
        <taxon>Candidatus Methanoplasma</taxon>
    </lineage>
</organism>
<evidence type="ECO:0000313" key="2">
    <source>
        <dbReference type="EMBL" id="AIZ56113.1"/>
    </source>
</evidence>
<dbReference type="OrthoDB" id="52656at2157"/>
<reference evidence="2 3" key="1">
    <citation type="journal article" date="2014" name="Appl. Environ. Microbiol.">
        <title>Comparative Genome Analysis of 'Candidatus Methanoplasma termitum' Indicates a New Mode of Energy Metabolism in the Seventh Order of Methanogens.</title>
        <authorList>
            <person name="Lang K."/>
            <person name="Schuldes J."/>
            <person name="Klingl A."/>
            <person name="Poehlein A."/>
            <person name="Daniel R."/>
            <person name="Brune A."/>
        </authorList>
    </citation>
    <scope>NUCLEOTIDE SEQUENCE [LARGE SCALE GENOMIC DNA]</scope>
    <source>
        <strain evidence="3">Mpt1</strain>
    </source>
</reference>
<dbReference type="Gene3D" id="2.60.300.12">
    <property type="entry name" value="HesB-like domain"/>
    <property type="match status" value="1"/>
</dbReference>
<dbReference type="AlphaFoldDB" id="A0A0A7LAV4"/>
<dbReference type="STRING" id="1577791.Mpt1_c02130"/>
<feature type="domain" description="Core" evidence="1">
    <location>
        <begin position="2"/>
        <end position="103"/>
    </location>
</feature>
<evidence type="ECO:0000313" key="3">
    <source>
        <dbReference type="Proteomes" id="UP000030787"/>
    </source>
</evidence>
<dbReference type="Proteomes" id="UP000030787">
    <property type="component" value="Chromosome"/>
</dbReference>
<dbReference type="InterPro" id="IPR035903">
    <property type="entry name" value="HesB-like_dom_sf"/>
</dbReference>
<name>A0A0A7LAV4_9ARCH</name>
<sequence length="108" mass="11449">MVTITANAEKFINELLEKNQKAGYGIKVYLSGIACSGPQFGMSFQKDAADGDIVDNSASGFAIYYDDETKDALEGCVIEFIDDPNFGTGLTIRDPNFSGCSSCGGGCH</sequence>
<dbReference type="InterPro" id="IPR000361">
    <property type="entry name" value="ATAP_core_dom"/>
</dbReference>
<accession>A0A0A7LAV4</accession>
<dbReference type="GeneID" id="24817886"/>
<keyword evidence="3" id="KW-1185">Reference proteome</keyword>
<dbReference type="HOGENOM" id="CLU_069054_5_2_2"/>
<dbReference type="KEGG" id="mear:Mpt1_c02130"/>
<dbReference type="Pfam" id="PF01521">
    <property type="entry name" value="Fe-S_biosyn"/>
    <property type="match status" value="1"/>
</dbReference>
<protein>
    <submittedName>
        <fullName evidence="2">ErpA protein</fullName>
    </submittedName>
</protein>
<proteinExistence type="predicted"/>
<evidence type="ECO:0000259" key="1">
    <source>
        <dbReference type="Pfam" id="PF01521"/>
    </source>
</evidence>
<dbReference type="RefSeq" id="WP_048111460.1">
    <property type="nucleotide sequence ID" value="NZ_CP010070.1"/>
</dbReference>